<dbReference type="EMBL" id="RQSM01000003">
    <property type="protein sequence ID" value="RVU91498.1"/>
    <property type="molecule type" value="Genomic_DNA"/>
</dbReference>
<feature type="chain" id="PRO_5036046411" evidence="1">
    <location>
        <begin position="21"/>
        <end position="160"/>
    </location>
</feature>
<dbReference type="OrthoDB" id="663842at2"/>
<keyword evidence="5" id="KW-1185">Reference proteome</keyword>
<gene>
    <name evidence="2" type="ORF">EH230_11625</name>
    <name evidence="3" type="ORF">FLACOL_00177</name>
</gene>
<accession>A0A2N9P794</accession>
<dbReference type="Proteomes" id="UP000288951">
    <property type="component" value="Unassembled WGS sequence"/>
</dbReference>
<evidence type="ECO:0000313" key="5">
    <source>
        <dbReference type="Proteomes" id="UP000288951"/>
    </source>
</evidence>
<protein>
    <submittedName>
        <fullName evidence="3">Uncharacterized protein</fullName>
    </submittedName>
</protein>
<evidence type="ECO:0000256" key="1">
    <source>
        <dbReference type="SAM" id="SignalP"/>
    </source>
</evidence>
<dbReference type="RefSeq" id="WP_105195247.1">
    <property type="nucleotide sequence ID" value="NZ_OLKH01000049.1"/>
</dbReference>
<dbReference type="AlphaFoldDB" id="A0A2N9P794"/>
<keyword evidence="1" id="KW-0732">Signal</keyword>
<dbReference type="EMBL" id="OLKH01000049">
    <property type="protein sequence ID" value="SPE76199.1"/>
    <property type="molecule type" value="Genomic_DNA"/>
</dbReference>
<organism evidence="3 4">
    <name type="scientific">Flavobacterium columnare</name>
    <dbReference type="NCBI Taxonomy" id="996"/>
    <lineage>
        <taxon>Bacteria</taxon>
        <taxon>Pseudomonadati</taxon>
        <taxon>Bacteroidota</taxon>
        <taxon>Flavobacteriia</taxon>
        <taxon>Flavobacteriales</taxon>
        <taxon>Flavobacteriaceae</taxon>
        <taxon>Flavobacterium</taxon>
    </lineage>
</organism>
<dbReference type="Proteomes" id="UP000238180">
    <property type="component" value="Unassembled WGS sequence"/>
</dbReference>
<evidence type="ECO:0000313" key="3">
    <source>
        <dbReference type="EMBL" id="SPE76199.1"/>
    </source>
</evidence>
<evidence type="ECO:0000313" key="4">
    <source>
        <dbReference type="Proteomes" id="UP000238180"/>
    </source>
</evidence>
<evidence type="ECO:0000313" key="2">
    <source>
        <dbReference type="EMBL" id="RVU91498.1"/>
    </source>
</evidence>
<sequence length="160" mass="18673">MKTFLALCLCSVLLSFQHFSDLRNQYEYASKSKNNTEKFYELTQKTTGDSPVLIAYKGAATLLKSRFATNKEERKEQFMLGVKAVEQAITKEGNNVEIRLIRLSIQEHTPKFLKYKENIEEDKKIIVQNFNKQNTALKEYIQRYITQSKVFTDTEKSKLN</sequence>
<name>A0A2N9P794_9FLAO</name>
<feature type="signal peptide" evidence="1">
    <location>
        <begin position="1"/>
        <end position="20"/>
    </location>
</feature>
<proteinExistence type="predicted"/>
<reference evidence="2" key="2">
    <citation type="submission" date="2018-12" db="EMBL/GenBank/DDBJ databases">
        <title>Draft genome sequence of Flaovobacterium columnare ARS1 isolated from channel catfish in Alabama.</title>
        <authorList>
            <person name="Cai W."/>
            <person name="Arias C."/>
        </authorList>
    </citation>
    <scope>NUCLEOTIDE SEQUENCE [LARGE SCALE GENOMIC DNA]</scope>
    <source>
        <strain evidence="2">ARS1</strain>
    </source>
</reference>
<reference evidence="3" key="1">
    <citation type="submission" date="2018-02" db="EMBL/GenBank/DDBJ databases">
        <authorList>
            <person name="Cohen D.B."/>
            <person name="Kent A.D."/>
        </authorList>
    </citation>
    <scope>NUCLEOTIDE SEQUENCE [LARGE SCALE GENOMIC DNA]</scope>
    <source>
        <strain evidence="3">CIP109753</strain>
    </source>
</reference>